<keyword evidence="1" id="KW-0472">Membrane</keyword>
<reference evidence="2 3" key="1">
    <citation type="journal article" date="2015" name="Nature">
        <title>rRNA introns, odd ribosomes, and small enigmatic genomes across a large radiation of phyla.</title>
        <authorList>
            <person name="Brown C.T."/>
            <person name="Hug L.A."/>
            <person name="Thomas B.C."/>
            <person name="Sharon I."/>
            <person name="Castelle C.J."/>
            <person name="Singh A."/>
            <person name="Wilkins M.J."/>
            <person name="Williams K.H."/>
            <person name="Banfield J.F."/>
        </authorList>
    </citation>
    <scope>NUCLEOTIDE SEQUENCE [LARGE SCALE GENOMIC DNA]</scope>
</reference>
<feature type="transmembrane region" description="Helical" evidence="1">
    <location>
        <begin position="47"/>
        <end position="70"/>
    </location>
</feature>
<feature type="transmembrane region" description="Helical" evidence="1">
    <location>
        <begin position="145"/>
        <end position="167"/>
    </location>
</feature>
<evidence type="ECO:0000313" key="2">
    <source>
        <dbReference type="EMBL" id="KKW43063.1"/>
    </source>
</evidence>
<organism evidence="2 3">
    <name type="scientific">Candidatus Magasanikbacteria bacterium GW2011_GWA2_56_11</name>
    <dbReference type="NCBI Taxonomy" id="1619044"/>
    <lineage>
        <taxon>Bacteria</taxon>
        <taxon>Candidatus Magasanikiibacteriota</taxon>
    </lineage>
</organism>
<feature type="transmembrane region" description="Helical" evidence="1">
    <location>
        <begin position="20"/>
        <end position="41"/>
    </location>
</feature>
<protein>
    <submittedName>
        <fullName evidence="2">Uncharacterized protein</fullName>
    </submittedName>
</protein>
<evidence type="ECO:0000313" key="3">
    <source>
        <dbReference type="Proteomes" id="UP000033870"/>
    </source>
</evidence>
<dbReference type="Proteomes" id="UP000033870">
    <property type="component" value="Unassembled WGS sequence"/>
</dbReference>
<accession>A0A0G1YI03</accession>
<gene>
    <name evidence="2" type="ORF">UY92_C0001G0077</name>
</gene>
<proteinExistence type="predicted"/>
<keyword evidence="1" id="KW-1133">Transmembrane helix</keyword>
<sequence length="297" mass="34237">MKAGVHIHKVIISGPKNWLWFRHFFEDFLIKFVLASVPAMILWDIRFFAVLLSIGFLALILKIGLTLHPYPWPVFFWGKRGVWTFYRFTFYYLRGFGAFILGGLAGAALLIISVEIFSTKPEMLLFEPTVLARFIDNSVGTTPIWVLYAAVIIFVIAMVLNIFYLLFRITPLFTRFYVEYNSGVLRLVGRVSKKEMAKIDFNKPYSCEQACDDRSSWSFGELETYIFAQDNKAVAITESLYGSWGEDSVPRGRPRTRARPWIWDAKLPSQVGVTYVLTPEECGIIFDELIKKYKKKG</sequence>
<dbReference type="EMBL" id="LCRX01000001">
    <property type="protein sequence ID" value="KKW43063.1"/>
    <property type="molecule type" value="Genomic_DNA"/>
</dbReference>
<dbReference type="AlphaFoldDB" id="A0A0G1YI03"/>
<name>A0A0G1YI03_9BACT</name>
<feature type="transmembrane region" description="Helical" evidence="1">
    <location>
        <begin position="91"/>
        <end position="114"/>
    </location>
</feature>
<keyword evidence="1" id="KW-0812">Transmembrane</keyword>
<comment type="caution">
    <text evidence="2">The sequence shown here is derived from an EMBL/GenBank/DDBJ whole genome shotgun (WGS) entry which is preliminary data.</text>
</comment>
<evidence type="ECO:0000256" key="1">
    <source>
        <dbReference type="SAM" id="Phobius"/>
    </source>
</evidence>